<dbReference type="EMBL" id="JBDJPC010000004">
    <property type="protein sequence ID" value="KAL1506201.1"/>
    <property type="molecule type" value="Genomic_DNA"/>
</dbReference>
<dbReference type="Proteomes" id="UP001566132">
    <property type="component" value="Unassembled WGS sequence"/>
</dbReference>
<dbReference type="Pfam" id="PF01498">
    <property type="entry name" value="HTH_Tnp_Tc3_2"/>
    <property type="match status" value="1"/>
</dbReference>
<dbReference type="PANTHER" id="PTHR23022:SF134">
    <property type="entry name" value="TRANSPOSABLE ELEMENT TC1 TRANSPOSASE"/>
    <property type="match status" value="1"/>
</dbReference>
<comment type="subcellular location">
    <subcellularLocation>
        <location evidence="1">Nucleus</location>
    </subcellularLocation>
</comment>
<dbReference type="PANTHER" id="PTHR23022">
    <property type="entry name" value="TRANSPOSABLE ELEMENT-RELATED"/>
    <property type="match status" value="1"/>
</dbReference>
<evidence type="ECO:0000313" key="5">
    <source>
        <dbReference type="Proteomes" id="UP001566132"/>
    </source>
</evidence>
<dbReference type="Pfam" id="PF13358">
    <property type="entry name" value="DDE_3"/>
    <property type="match status" value="1"/>
</dbReference>
<accession>A0ABD1EYT5</accession>
<gene>
    <name evidence="4" type="ORF">ABEB36_005603</name>
</gene>
<keyword evidence="5" id="KW-1185">Reference proteome</keyword>
<dbReference type="InterPro" id="IPR038717">
    <property type="entry name" value="Tc1-like_DDE_dom"/>
</dbReference>
<evidence type="ECO:0000259" key="3">
    <source>
        <dbReference type="Pfam" id="PF13358"/>
    </source>
</evidence>
<comment type="caution">
    <text evidence="4">The sequence shown here is derived from an EMBL/GenBank/DDBJ whole genome shotgun (WGS) entry which is preliminary data.</text>
</comment>
<proteinExistence type="predicted"/>
<evidence type="ECO:0008006" key="6">
    <source>
        <dbReference type="Google" id="ProtNLM"/>
    </source>
</evidence>
<feature type="domain" description="Tc1-like transposase DDE" evidence="3">
    <location>
        <begin position="151"/>
        <end position="304"/>
    </location>
</feature>
<dbReference type="InterPro" id="IPR009057">
    <property type="entry name" value="Homeodomain-like_sf"/>
</dbReference>
<dbReference type="InterPro" id="IPR047655">
    <property type="entry name" value="Transpos_IS630-like"/>
</dbReference>
<sequence length="344" mass="39126">MPKVADLSLEKRVRIQILHEFRKSQVYISKFVKCSRCAVQTALKRFRETGSQISRPKTGRNRITTARQDRILIRESIKDRKKTSSELAAALSTKTGHPMSARTARRRLVEAGLKGCKAKKKPWLSKKNKQIRLEWARRHQHLTEDDWKNVVLSDESNFQIFGTPGVTFVRRRVGEEFHPDCVVPTVKYGGGSTMVWGCMAADGVGEIFVCEGHMNSEKYINVVENKLLSSLTIIFGDTNLDGVKFQQDNAPCHKSATTMSWFRDNNIDLLDWPPQSPDLNPIEHIWGILKNNVRNRNVSSKKALENVLIHEWNCISAEQCTKLVQTMPQRITAVIKAKGGPTKY</sequence>
<reference evidence="4 5" key="1">
    <citation type="submission" date="2024-05" db="EMBL/GenBank/DDBJ databases">
        <title>Genetic variation in Jamaican populations of the coffee berry borer (Hypothenemus hampei).</title>
        <authorList>
            <person name="Errbii M."/>
            <person name="Myrie A."/>
        </authorList>
    </citation>
    <scope>NUCLEOTIDE SEQUENCE [LARGE SCALE GENOMIC DNA]</scope>
    <source>
        <strain evidence="4">JA-Hopewell-2020-01-JO</strain>
        <tissue evidence="4">Whole body</tissue>
    </source>
</reference>
<dbReference type="InterPro" id="IPR036388">
    <property type="entry name" value="WH-like_DNA-bd_sf"/>
</dbReference>
<evidence type="ECO:0000259" key="2">
    <source>
        <dbReference type="Pfam" id="PF01498"/>
    </source>
</evidence>
<name>A0ABD1EYT5_HYPHA</name>
<dbReference type="GO" id="GO:0005634">
    <property type="term" value="C:nucleus"/>
    <property type="evidence" value="ECO:0007669"/>
    <property type="project" value="UniProtKB-SubCell"/>
</dbReference>
<organism evidence="4 5">
    <name type="scientific">Hypothenemus hampei</name>
    <name type="common">Coffee berry borer</name>
    <dbReference type="NCBI Taxonomy" id="57062"/>
    <lineage>
        <taxon>Eukaryota</taxon>
        <taxon>Metazoa</taxon>
        <taxon>Ecdysozoa</taxon>
        <taxon>Arthropoda</taxon>
        <taxon>Hexapoda</taxon>
        <taxon>Insecta</taxon>
        <taxon>Pterygota</taxon>
        <taxon>Neoptera</taxon>
        <taxon>Endopterygota</taxon>
        <taxon>Coleoptera</taxon>
        <taxon>Polyphaga</taxon>
        <taxon>Cucujiformia</taxon>
        <taxon>Curculionidae</taxon>
        <taxon>Scolytinae</taxon>
        <taxon>Hypothenemus</taxon>
    </lineage>
</organism>
<dbReference type="InterPro" id="IPR036397">
    <property type="entry name" value="RNaseH_sf"/>
</dbReference>
<protein>
    <recommendedName>
        <fullName evidence="6">Transposase</fullName>
    </recommendedName>
</protein>
<dbReference type="Gene3D" id="3.30.420.10">
    <property type="entry name" value="Ribonuclease H-like superfamily/Ribonuclease H"/>
    <property type="match status" value="1"/>
</dbReference>
<evidence type="ECO:0000256" key="1">
    <source>
        <dbReference type="ARBA" id="ARBA00004123"/>
    </source>
</evidence>
<dbReference type="AlphaFoldDB" id="A0ABD1EYT5"/>
<dbReference type="InterPro" id="IPR002492">
    <property type="entry name" value="Transposase_Tc1-like"/>
</dbReference>
<dbReference type="InterPro" id="IPR052338">
    <property type="entry name" value="Transposase_5"/>
</dbReference>
<dbReference type="NCBIfam" id="NF033545">
    <property type="entry name" value="transpos_IS630"/>
    <property type="match status" value="1"/>
</dbReference>
<evidence type="ECO:0000313" key="4">
    <source>
        <dbReference type="EMBL" id="KAL1506201.1"/>
    </source>
</evidence>
<feature type="domain" description="Transposase Tc1-like" evidence="2">
    <location>
        <begin position="69"/>
        <end position="141"/>
    </location>
</feature>
<dbReference type="Gene3D" id="1.10.10.10">
    <property type="entry name" value="Winged helix-like DNA-binding domain superfamily/Winged helix DNA-binding domain"/>
    <property type="match status" value="1"/>
</dbReference>
<dbReference type="SUPFAM" id="SSF46689">
    <property type="entry name" value="Homeodomain-like"/>
    <property type="match status" value="1"/>
</dbReference>